<feature type="compositionally biased region" description="Basic and acidic residues" evidence="1">
    <location>
        <begin position="1"/>
        <end position="51"/>
    </location>
</feature>
<accession>A0A846LDL1</accession>
<evidence type="ECO:0008006" key="4">
    <source>
        <dbReference type="Google" id="ProtNLM"/>
    </source>
</evidence>
<sequence>MSMMDKAKGALNSDKGEKVSDSALDKGEQFADKKTGGTHDAQIDKGRDAADGKIGNQ</sequence>
<dbReference type="EMBL" id="JAAMPA010000001">
    <property type="protein sequence ID" value="NIH65747.1"/>
    <property type="molecule type" value="Genomic_DNA"/>
</dbReference>
<dbReference type="Pfam" id="PF14013">
    <property type="entry name" value="MT0933_antitox"/>
    <property type="match status" value="1"/>
</dbReference>
<evidence type="ECO:0000313" key="3">
    <source>
        <dbReference type="Proteomes" id="UP000552836"/>
    </source>
</evidence>
<organism evidence="2 3">
    <name type="scientific">Modestobacter marinus</name>
    <dbReference type="NCBI Taxonomy" id="477641"/>
    <lineage>
        <taxon>Bacteria</taxon>
        <taxon>Bacillati</taxon>
        <taxon>Actinomycetota</taxon>
        <taxon>Actinomycetes</taxon>
        <taxon>Geodermatophilales</taxon>
        <taxon>Geodermatophilaceae</taxon>
        <taxon>Modestobacter</taxon>
    </lineage>
</organism>
<dbReference type="AlphaFoldDB" id="A0A846LDL1"/>
<reference evidence="2 3" key="1">
    <citation type="submission" date="2020-02" db="EMBL/GenBank/DDBJ databases">
        <title>Sequencing the genomes of 1000 actinobacteria strains.</title>
        <authorList>
            <person name="Klenk H.-P."/>
        </authorList>
    </citation>
    <scope>NUCLEOTIDE SEQUENCE [LARGE SCALE GENOMIC DNA]</scope>
    <source>
        <strain evidence="2 3">DSM 45201</strain>
    </source>
</reference>
<evidence type="ECO:0000256" key="1">
    <source>
        <dbReference type="SAM" id="MobiDB-lite"/>
    </source>
</evidence>
<dbReference type="Proteomes" id="UP000552836">
    <property type="component" value="Unassembled WGS sequence"/>
</dbReference>
<name>A0A846LDL1_9ACTN</name>
<dbReference type="InterPro" id="IPR028037">
    <property type="entry name" value="Antitoxin_Rv0909/MT0933"/>
</dbReference>
<protein>
    <recommendedName>
        <fullName evidence="4">Antitoxin</fullName>
    </recommendedName>
</protein>
<comment type="caution">
    <text evidence="2">The sequence shown here is derived from an EMBL/GenBank/DDBJ whole genome shotgun (WGS) entry which is preliminary data.</text>
</comment>
<proteinExistence type="predicted"/>
<gene>
    <name evidence="2" type="ORF">FB380_000193</name>
</gene>
<evidence type="ECO:0000313" key="2">
    <source>
        <dbReference type="EMBL" id="NIH65747.1"/>
    </source>
</evidence>
<feature type="region of interest" description="Disordered" evidence="1">
    <location>
        <begin position="1"/>
        <end position="57"/>
    </location>
</feature>